<comment type="subcellular location">
    <subcellularLocation>
        <location evidence="1">Secreted</location>
        <location evidence="1">Cell wall</location>
    </subcellularLocation>
</comment>
<proteinExistence type="inferred from homology"/>
<dbReference type="PANTHER" id="PTHR16631:SF24">
    <property type="entry name" value="FAMILY 17 GLUCOSIDASE SCW11-RELATED"/>
    <property type="match status" value="1"/>
</dbReference>
<dbReference type="InterPro" id="IPR050732">
    <property type="entry name" value="Beta-glucan_modifiers"/>
</dbReference>
<evidence type="ECO:0000256" key="8">
    <source>
        <dbReference type="ARBA" id="ARBA00024983"/>
    </source>
</evidence>
<gene>
    <name evidence="14" type="ORF">Q9L58_004712</name>
</gene>
<dbReference type="Proteomes" id="UP001447188">
    <property type="component" value="Unassembled WGS sequence"/>
</dbReference>
<comment type="caution">
    <text evidence="14">The sequence shown here is derived from an EMBL/GenBank/DDBJ whole genome shotgun (WGS) entry which is preliminary data.</text>
</comment>
<name>A0ABR3GKA5_9PEZI</name>
<keyword evidence="15" id="KW-1185">Reference proteome</keyword>
<evidence type="ECO:0000256" key="3">
    <source>
        <dbReference type="ARBA" id="ARBA00022512"/>
    </source>
</evidence>
<sequence length="711" mass="72043">MRYSLIALAATTLLSSASARGHAHRRHAHPHSELPSVASVDDCVCSTYVTTYLVPYTVTPDLPATTTVQSVMTVMPIHETEAASSEEPLPSTVAFSSVEYIAPTGVPSSPEEIDAASTVALSSADEIAPTGVPASIEEISTPSTVALSSADEIAPTGVPASIEETPTPSTVALSSVDEIAPTVVPSSAEELTTTYSSTVTSTYLSTDFVTVTSSYSSASSIASAPVSSPPAPPANVPTPVVTVIETPGVYTIPATTITLTKTEAVCVPETTSLAPGTQTYGGVTTIVATQTTVVCPLATVTVEDGVIISKIYTTTYICPSAGTYTIGATTSTVTGTVTVPCEYPVPTVFPPGTYTQPEVVTTITVTSQVVTCPLFTAGPTAGPSTTADPVIATSAPVASAPVASAPVASAPVVSAPVTSAAPASSVVATVIPSASSVVPPPPVQSAPVSSPGAGPWAITYSPYSNSGGCKTASDIDSDIADIASKGFQNIRLYATDCSGLENVGGAAEKHGLGLIMGVFIKAGGVHTADSQVQDIITWGKWNMIVMMVIGNESIFNGFCSAAELAAYISTVSAQIKAVGYNGPITTTEPLNILQASGSALCSAIDVVGVNIHPYFNSGVTADKAGEFLAGQLQLAEATCPGKKGWVLEAGWPSAGNANGAAIPGKAEQAVAIASIVKAVPDRITMFTYTNDLWKANGVFGVEQAFGCGNLF</sequence>
<comment type="function">
    <text evidence="8">Beta-glucosidases are one of a number of cellulolytic enzymes involved in the degradation of cellulosic biomass. Catalyzes the last step releasing glucose from the inhibitory cellobiose.</text>
</comment>
<evidence type="ECO:0000256" key="1">
    <source>
        <dbReference type="ARBA" id="ARBA00004191"/>
    </source>
</evidence>
<dbReference type="InterPro" id="IPR017853">
    <property type="entry name" value="GH"/>
</dbReference>
<feature type="signal peptide" evidence="13">
    <location>
        <begin position="1"/>
        <end position="19"/>
    </location>
</feature>
<keyword evidence="4" id="KW-0964">Secreted</keyword>
<reference evidence="14 15" key="1">
    <citation type="submission" date="2024-02" db="EMBL/GenBank/DDBJ databases">
        <title>Discinaceae phylogenomics.</title>
        <authorList>
            <person name="Dirks A.C."/>
            <person name="James T.Y."/>
        </authorList>
    </citation>
    <scope>NUCLEOTIDE SEQUENCE [LARGE SCALE GENOMIC DNA]</scope>
    <source>
        <strain evidence="14 15">ACD0624</strain>
    </source>
</reference>
<evidence type="ECO:0000256" key="5">
    <source>
        <dbReference type="ARBA" id="ARBA00022729"/>
    </source>
</evidence>
<feature type="chain" id="PRO_5045752401" description="Probable beta-glucosidase btgE" evidence="13">
    <location>
        <begin position="20"/>
        <end position="711"/>
    </location>
</feature>
<keyword evidence="7" id="KW-0326">Glycosidase</keyword>
<keyword evidence="6" id="KW-0378">Hydrolase</keyword>
<evidence type="ECO:0000256" key="12">
    <source>
        <dbReference type="ARBA" id="ARBA00042762"/>
    </source>
</evidence>
<accession>A0ABR3GKA5</accession>
<evidence type="ECO:0000256" key="9">
    <source>
        <dbReference type="ARBA" id="ARBA00039284"/>
    </source>
</evidence>
<dbReference type="PANTHER" id="PTHR16631">
    <property type="entry name" value="GLUCAN 1,3-BETA-GLUCOSIDASE"/>
    <property type="match status" value="1"/>
</dbReference>
<evidence type="ECO:0000313" key="14">
    <source>
        <dbReference type="EMBL" id="KAL0636364.1"/>
    </source>
</evidence>
<keyword evidence="5 13" id="KW-0732">Signal</keyword>
<evidence type="ECO:0000256" key="6">
    <source>
        <dbReference type="ARBA" id="ARBA00022801"/>
    </source>
</evidence>
<evidence type="ECO:0000256" key="13">
    <source>
        <dbReference type="SAM" id="SignalP"/>
    </source>
</evidence>
<dbReference type="Gene3D" id="3.20.20.80">
    <property type="entry name" value="Glycosidases"/>
    <property type="match status" value="1"/>
</dbReference>
<organism evidence="14 15">
    <name type="scientific">Discina gigas</name>
    <dbReference type="NCBI Taxonomy" id="1032678"/>
    <lineage>
        <taxon>Eukaryota</taxon>
        <taxon>Fungi</taxon>
        <taxon>Dikarya</taxon>
        <taxon>Ascomycota</taxon>
        <taxon>Pezizomycotina</taxon>
        <taxon>Pezizomycetes</taxon>
        <taxon>Pezizales</taxon>
        <taxon>Discinaceae</taxon>
        <taxon>Discina</taxon>
    </lineage>
</organism>
<dbReference type="SUPFAM" id="SSF51445">
    <property type="entry name" value="(Trans)glycosidases"/>
    <property type="match status" value="1"/>
</dbReference>
<comment type="similarity">
    <text evidence="2">Belongs to the glycosyl hydrolase 17 family.</text>
</comment>
<evidence type="ECO:0000313" key="15">
    <source>
        <dbReference type="Proteomes" id="UP001447188"/>
    </source>
</evidence>
<evidence type="ECO:0000256" key="10">
    <source>
        <dbReference type="ARBA" id="ARBA00041495"/>
    </source>
</evidence>
<dbReference type="EMBL" id="JBBBZM010000052">
    <property type="protein sequence ID" value="KAL0636364.1"/>
    <property type="molecule type" value="Genomic_DNA"/>
</dbReference>
<evidence type="ECO:0000256" key="11">
    <source>
        <dbReference type="ARBA" id="ARBA00041516"/>
    </source>
</evidence>
<evidence type="ECO:0000256" key="4">
    <source>
        <dbReference type="ARBA" id="ARBA00022525"/>
    </source>
</evidence>
<protein>
    <recommendedName>
        <fullName evidence="9">Probable beta-glucosidase btgE</fullName>
    </recommendedName>
    <alternativeName>
        <fullName evidence="10">Beta-D-glucoside glucohydrolase btgE</fullName>
    </alternativeName>
    <alternativeName>
        <fullName evidence="12">Cellobiase btgE</fullName>
    </alternativeName>
    <alternativeName>
        <fullName evidence="11">Gentiobiase btgE</fullName>
    </alternativeName>
</protein>
<evidence type="ECO:0000256" key="7">
    <source>
        <dbReference type="ARBA" id="ARBA00023295"/>
    </source>
</evidence>
<keyword evidence="3" id="KW-0134">Cell wall</keyword>
<evidence type="ECO:0000256" key="2">
    <source>
        <dbReference type="ARBA" id="ARBA00008773"/>
    </source>
</evidence>